<dbReference type="SMART" id="SM00342">
    <property type="entry name" value="HTH_ARAC"/>
    <property type="match status" value="1"/>
</dbReference>
<evidence type="ECO:0000313" key="5">
    <source>
        <dbReference type="EMBL" id="GHD73753.1"/>
    </source>
</evidence>
<dbReference type="PANTHER" id="PTHR47893:SF1">
    <property type="entry name" value="REGULATORY PROTEIN PCHR"/>
    <property type="match status" value="1"/>
</dbReference>
<dbReference type="SUPFAM" id="SSF46689">
    <property type="entry name" value="Homeodomain-like"/>
    <property type="match status" value="2"/>
</dbReference>
<dbReference type="InterPro" id="IPR053142">
    <property type="entry name" value="PchR_regulatory_protein"/>
</dbReference>
<dbReference type="Pfam" id="PF12833">
    <property type="entry name" value="HTH_18"/>
    <property type="match status" value="1"/>
</dbReference>
<dbReference type="PROSITE" id="PS01124">
    <property type="entry name" value="HTH_ARAC_FAMILY_2"/>
    <property type="match status" value="1"/>
</dbReference>
<feature type="region of interest" description="Disordered" evidence="3">
    <location>
        <begin position="1"/>
        <end position="24"/>
    </location>
</feature>
<dbReference type="Proteomes" id="UP000662678">
    <property type="component" value="Unassembled WGS sequence"/>
</dbReference>
<dbReference type="Gene3D" id="1.10.10.60">
    <property type="entry name" value="Homeodomain-like"/>
    <property type="match status" value="1"/>
</dbReference>
<evidence type="ECO:0000256" key="3">
    <source>
        <dbReference type="SAM" id="MobiDB-lite"/>
    </source>
</evidence>
<feature type="domain" description="HTH araC/xylS-type" evidence="4">
    <location>
        <begin position="219"/>
        <end position="315"/>
    </location>
</feature>
<gene>
    <name evidence="5" type="ORF">GCM10011419_09020</name>
</gene>
<evidence type="ECO:0000256" key="2">
    <source>
        <dbReference type="ARBA" id="ARBA00023163"/>
    </source>
</evidence>
<reference evidence="6" key="1">
    <citation type="journal article" date="2019" name="Int. J. Syst. Evol. Microbiol.">
        <title>The Global Catalogue of Microorganisms (GCM) 10K type strain sequencing project: providing services to taxonomists for standard genome sequencing and annotation.</title>
        <authorList>
            <consortium name="The Broad Institute Genomics Platform"/>
            <consortium name="The Broad Institute Genome Sequencing Center for Infectious Disease"/>
            <person name="Wu L."/>
            <person name="Ma J."/>
        </authorList>
    </citation>
    <scope>NUCLEOTIDE SEQUENCE [LARGE SCALE GENOMIC DNA]</scope>
    <source>
        <strain evidence="6">KCTC 23713</strain>
    </source>
</reference>
<comment type="caution">
    <text evidence="5">The sequence shown here is derived from an EMBL/GenBank/DDBJ whole genome shotgun (WGS) entry which is preliminary data.</text>
</comment>
<keyword evidence="1" id="KW-0805">Transcription regulation</keyword>
<organism evidence="5 6">
    <name type="scientific">Vogesella fluminis</name>
    <dbReference type="NCBI Taxonomy" id="1069161"/>
    <lineage>
        <taxon>Bacteria</taxon>
        <taxon>Pseudomonadati</taxon>
        <taxon>Pseudomonadota</taxon>
        <taxon>Betaproteobacteria</taxon>
        <taxon>Neisseriales</taxon>
        <taxon>Chromobacteriaceae</taxon>
        <taxon>Vogesella</taxon>
    </lineage>
</organism>
<proteinExistence type="predicted"/>
<evidence type="ECO:0000313" key="6">
    <source>
        <dbReference type="Proteomes" id="UP000662678"/>
    </source>
</evidence>
<dbReference type="InterPro" id="IPR009057">
    <property type="entry name" value="Homeodomain-like_sf"/>
</dbReference>
<accession>A0ABQ3HAC3</accession>
<dbReference type="PANTHER" id="PTHR47893">
    <property type="entry name" value="REGULATORY PROTEIN PCHR"/>
    <property type="match status" value="1"/>
</dbReference>
<sequence>MHTGHSKAAARAEHAPKPDMMNSCEPITPATRIRGRFVSETLRTGLSLHCTQIDILQAIHTRSSAEPGLRLILMLEGKLEAHVGRQRLSLDASRQPQGVLLSIAETEQLQRDIPQPMQQRQVVIAVNQQWFEEGGFSNLGDASTTLDLCRQHLAVRPLQVTTALGRLAGQLLHPAQRPPHLQRLFQECHSVELLMEALGQLQRSNGNPGLKPAEHRRAERLRQLLDSGSADSWSLADMAREMGSNPTTLQRQFRTLHGCSIFDYLRQQRLARAHQLLLQGASVTEAALQASYGSPANFATAFRRQYGVCPRSLRR</sequence>
<keyword evidence="6" id="KW-1185">Reference proteome</keyword>
<dbReference type="InterPro" id="IPR018060">
    <property type="entry name" value="HTH_AraC"/>
</dbReference>
<dbReference type="EMBL" id="BMYP01000008">
    <property type="protein sequence ID" value="GHD73753.1"/>
    <property type="molecule type" value="Genomic_DNA"/>
</dbReference>
<protein>
    <submittedName>
        <fullName evidence="5">Transcriptional regulator</fullName>
    </submittedName>
</protein>
<keyword evidence="2" id="KW-0804">Transcription</keyword>
<evidence type="ECO:0000259" key="4">
    <source>
        <dbReference type="PROSITE" id="PS01124"/>
    </source>
</evidence>
<name>A0ABQ3HAC3_9NEIS</name>
<evidence type="ECO:0000256" key="1">
    <source>
        <dbReference type="ARBA" id="ARBA00023015"/>
    </source>
</evidence>